<dbReference type="InterPro" id="IPR024087">
    <property type="entry name" value="Creatininase-like_sf"/>
</dbReference>
<keyword evidence="2" id="KW-0479">Metal-binding</keyword>
<keyword evidence="4" id="KW-0862">Zinc</keyword>
<evidence type="ECO:0000313" key="6">
    <source>
        <dbReference type="EMBL" id="RIH80129.1"/>
    </source>
</evidence>
<dbReference type="AlphaFoldDB" id="A0A399EAE8"/>
<sequence>MRLYDLNWMQLEAAEPLGVPVLPPLNFGMTPSFLAYPGGVSLRVQTYVALLRDVLDSLLRQGFRRFLLVNGHGGNTPALGLVREWLADNPQAQVRFHDWWQAPKVWAKVQATDPVASHASWMENFPWTRLPGPKPPQTSPACA</sequence>
<reference evidence="6 7" key="1">
    <citation type="submission" date="2018-08" db="EMBL/GenBank/DDBJ databases">
        <title>Meiothermus terrae DSM 26712 genome sequencing project.</title>
        <authorList>
            <person name="Da Costa M.S."/>
            <person name="Albuquerque L."/>
            <person name="Raposo P."/>
            <person name="Froufe H.J.C."/>
            <person name="Barroso C.S."/>
            <person name="Egas C."/>
        </authorList>
    </citation>
    <scope>NUCLEOTIDE SEQUENCE [LARGE SCALE GENOMIC DNA]</scope>
    <source>
        <strain evidence="6 7">DSM 26712</strain>
    </source>
</reference>
<dbReference type="Proteomes" id="UP000265715">
    <property type="component" value="Unassembled WGS sequence"/>
</dbReference>
<name>A0A399EAE8_9DEIN</name>
<comment type="similarity">
    <text evidence="5">Belongs to the creatininase superfamily.</text>
</comment>
<gene>
    <name evidence="6" type="ORF">Mterra_03550</name>
</gene>
<evidence type="ECO:0000256" key="4">
    <source>
        <dbReference type="ARBA" id="ARBA00022833"/>
    </source>
</evidence>
<dbReference type="GO" id="GO:0016811">
    <property type="term" value="F:hydrolase activity, acting on carbon-nitrogen (but not peptide) bonds, in linear amides"/>
    <property type="evidence" value="ECO:0007669"/>
    <property type="project" value="TreeGrafter"/>
</dbReference>
<dbReference type="InterPro" id="IPR003785">
    <property type="entry name" value="Creatininase/forma_Hydrolase"/>
</dbReference>
<dbReference type="GO" id="GO:0009231">
    <property type="term" value="P:riboflavin biosynthetic process"/>
    <property type="evidence" value="ECO:0007669"/>
    <property type="project" value="TreeGrafter"/>
</dbReference>
<comment type="cofactor">
    <cofactor evidence="1">
        <name>Zn(2+)</name>
        <dbReference type="ChEBI" id="CHEBI:29105"/>
    </cofactor>
</comment>
<accession>A0A399EAE8</accession>
<dbReference type="EMBL" id="QXDL01000237">
    <property type="protein sequence ID" value="RIH80129.1"/>
    <property type="molecule type" value="Genomic_DNA"/>
</dbReference>
<evidence type="ECO:0000256" key="3">
    <source>
        <dbReference type="ARBA" id="ARBA00022801"/>
    </source>
</evidence>
<protein>
    <submittedName>
        <fullName evidence="6">Creatininase</fullName>
    </submittedName>
</protein>
<organism evidence="6 7">
    <name type="scientific">Calidithermus terrae</name>
    <dbReference type="NCBI Taxonomy" id="1408545"/>
    <lineage>
        <taxon>Bacteria</taxon>
        <taxon>Thermotogati</taxon>
        <taxon>Deinococcota</taxon>
        <taxon>Deinococci</taxon>
        <taxon>Thermales</taxon>
        <taxon>Thermaceae</taxon>
        <taxon>Calidithermus</taxon>
    </lineage>
</organism>
<proteinExistence type="inferred from homology"/>
<dbReference type="SUPFAM" id="SSF102215">
    <property type="entry name" value="Creatininase"/>
    <property type="match status" value="1"/>
</dbReference>
<evidence type="ECO:0000256" key="1">
    <source>
        <dbReference type="ARBA" id="ARBA00001947"/>
    </source>
</evidence>
<keyword evidence="7" id="KW-1185">Reference proteome</keyword>
<evidence type="ECO:0000256" key="5">
    <source>
        <dbReference type="ARBA" id="ARBA00024029"/>
    </source>
</evidence>
<dbReference type="GO" id="GO:0046872">
    <property type="term" value="F:metal ion binding"/>
    <property type="evidence" value="ECO:0007669"/>
    <property type="project" value="UniProtKB-KW"/>
</dbReference>
<dbReference type="PANTHER" id="PTHR35005">
    <property type="entry name" value="3-DEHYDRO-SCYLLO-INOSOSE HYDROLASE"/>
    <property type="match status" value="1"/>
</dbReference>
<dbReference type="RefSeq" id="WP_218022967.1">
    <property type="nucleotide sequence ID" value="NZ_QXDL01000237.1"/>
</dbReference>
<evidence type="ECO:0000313" key="7">
    <source>
        <dbReference type="Proteomes" id="UP000265715"/>
    </source>
</evidence>
<dbReference type="Pfam" id="PF02633">
    <property type="entry name" value="Creatininase"/>
    <property type="match status" value="1"/>
</dbReference>
<keyword evidence="3" id="KW-0378">Hydrolase</keyword>
<dbReference type="Gene3D" id="3.40.50.10310">
    <property type="entry name" value="Creatininase"/>
    <property type="match status" value="1"/>
</dbReference>
<dbReference type="PANTHER" id="PTHR35005:SF1">
    <property type="entry name" value="2-AMINO-5-FORMYLAMINO-6-RIBOSYLAMINOPYRIMIDIN-4(3H)-ONE 5'-MONOPHOSPHATE DEFORMYLASE"/>
    <property type="match status" value="1"/>
</dbReference>
<comment type="caution">
    <text evidence="6">The sequence shown here is derived from an EMBL/GenBank/DDBJ whole genome shotgun (WGS) entry which is preliminary data.</text>
</comment>
<evidence type="ECO:0000256" key="2">
    <source>
        <dbReference type="ARBA" id="ARBA00022723"/>
    </source>
</evidence>